<organism evidence="1 2">
    <name type="scientific">Stegodyphus mimosarum</name>
    <name type="common">African social velvet spider</name>
    <dbReference type="NCBI Taxonomy" id="407821"/>
    <lineage>
        <taxon>Eukaryota</taxon>
        <taxon>Metazoa</taxon>
        <taxon>Ecdysozoa</taxon>
        <taxon>Arthropoda</taxon>
        <taxon>Chelicerata</taxon>
        <taxon>Arachnida</taxon>
        <taxon>Araneae</taxon>
        <taxon>Araneomorphae</taxon>
        <taxon>Entelegynae</taxon>
        <taxon>Eresoidea</taxon>
        <taxon>Eresidae</taxon>
        <taxon>Stegodyphus</taxon>
    </lineage>
</organism>
<protein>
    <recommendedName>
        <fullName evidence="3">Antistasin-like domain-containing protein</fullName>
    </recommendedName>
</protein>
<proteinExistence type="predicted"/>
<evidence type="ECO:0008006" key="3">
    <source>
        <dbReference type="Google" id="ProtNLM"/>
    </source>
</evidence>
<dbReference type="Proteomes" id="UP000054359">
    <property type="component" value="Unassembled WGS sequence"/>
</dbReference>
<feature type="non-terminal residue" evidence="1">
    <location>
        <position position="162"/>
    </location>
</feature>
<sequence>MQFNPFSDPFCSKLKCGPGCELEQFPSSPNERCPSCVCRGSVGERVKCLAMHCELPCRFERFSQYGCPSCICHPIPCSPLNCQPGYVIKKFPEERCPRCEKEESSTELQCSPVKCDENCYEAVGSNGCETCICDPQCSQPKCDAKCRLEIKPGGGPCPECVC</sequence>
<evidence type="ECO:0000313" key="1">
    <source>
        <dbReference type="EMBL" id="KFM64492.1"/>
    </source>
</evidence>
<dbReference type="EMBL" id="KK115224">
    <property type="protein sequence ID" value="KFM64492.1"/>
    <property type="molecule type" value="Genomic_DNA"/>
</dbReference>
<name>A0A087THA3_STEMI</name>
<gene>
    <name evidence="1" type="ORF">X975_11753</name>
</gene>
<reference evidence="1 2" key="1">
    <citation type="submission" date="2013-11" db="EMBL/GenBank/DDBJ databases">
        <title>Genome sequencing of Stegodyphus mimosarum.</title>
        <authorList>
            <person name="Bechsgaard J."/>
        </authorList>
    </citation>
    <scope>NUCLEOTIDE SEQUENCE [LARGE SCALE GENOMIC DNA]</scope>
</reference>
<accession>A0A087THA3</accession>
<keyword evidence="2" id="KW-1185">Reference proteome</keyword>
<dbReference type="AlphaFoldDB" id="A0A087THA3"/>
<evidence type="ECO:0000313" key="2">
    <source>
        <dbReference type="Proteomes" id="UP000054359"/>
    </source>
</evidence>